<dbReference type="InterPro" id="IPR043131">
    <property type="entry name" value="BCAT-like_N"/>
</dbReference>
<sequence length="280" mass="31558">MTFAKNLIYYVNGKYISSDQASLPLNDLGIVRGYGVFDYLRTYNGIPFKLQEHVQRLQKSAELIGLSLPCSTEELEAITQETLRHNNLPESNIRIVVTGGSSADFITPPEQPSLVVIVTPVTQYSAQYYEQGVKVITVQMERFIPQAKTLNYISAIMALQQAKRANAIDALYVNQQSHVLEGTTTNFFIFRDSQLITSQENVLHGITRKVVLELAIKKLKVVERPISYSELKDCDEAFITSSNKEIMPVVQIDDLQISHGKPGENTQLLMHLFQDYTRGL</sequence>
<keyword evidence="3" id="KW-1185">Reference proteome</keyword>
<gene>
    <name evidence="2" type="ORF">DP116_18610</name>
</gene>
<evidence type="ECO:0000256" key="1">
    <source>
        <dbReference type="ARBA" id="ARBA00009320"/>
    </source>
</evidence>
<name>A0ABX1PC50_9CYAN</name>
<dbReference type="EMBL" id="QMEB01000156">
    <property type="protein sequence ID" value="NMG21352.1"/>
    <property type="molecule type" value="Genomic_DNA"/>
</dbReference>
<dbReference type="Proteomes" id="UP000718564">
    <property type="component" value="Unassembled WGS sequence"/>
</dbReference>
<reference evidence="2 3" key="1">
    <citation type="submission" date="2018-06" db="EMBL/GenBank/DDBJ databases">
        <title>Comparative genomics of Brasilonema spp. strains.</title>
        <authorList>
            <person name="Alvarenga D.O."/>
            <person name="Fiore M.F."/>
            <person name="Varani A.M."/>
        </authorList>
    </citation>
    <scope>NUCLEOTIDE SEQUENCE [LARGE SCALE GENOMIC DNA]</scope>
    <source>
        <strain evidence="2 3">SPC951</strain>
    </source>
</reference>
<dbReference type="InterPro" id="IPR043132">
    <property type="entry name" value="BCAT-like_C"/>
</dbReference>
<proteinExistence type="inferred from homology"/>
<accession>A0ABX1PC50</accession>
<dbReference type="PANTHER" id="PTHR42743">
    <property type="entry name" value="AMINO-ACID AMINOTRANSFERASE"/>
    <property type="match status" value="1"/>
</dbReference>
<comment type="similarity">
    <text evidence="1">Belongs to the class-IV pyridoxal-phosphate-dependent aminotransferase family.</text>
</comment>
<dbReference type="InterPro" id="IPR036038">
    <property type="entry name" value="Aminotransferase-like"/>
</dbReference>
<dbReference type="GO" id="GO:0008483">
    <property type="term" value="F:transaminase activity"/>
    <property type="evidence" value="ECO:0007669"/>
    <property type="project" value="UniProtKB-KW"/>
</dbReference>
<keyword evidence="2" id="KW-0032">Aminotransferase</keyword>
<dbReference type="InterPro" id="IPR001544">
    <property type="entry name" value="Aminotrans_IV"/>
</dbReference>
<dbReference type="InterPro" id="IPR050571">
    <property type="entry name" value="Class-IV_PLP-Dep_Aminotrnsfr"/>
</dbReference>
<evidence type="ECO:0000313" key="2">
    <source>
        <dbReference type="EMBL" id="NMG21352.1"/>
    </source>
</evidence>
<dbReference type="RefSeq" id="WP_169156589.1">
    <property type="nucleotide sequence ID" value="NZ_CAWPJE010000149.1"/>
</dbReference>
<dbReference type="Gene3D" id="3.20.10.10">
    <property type="entry name" value="D-amino Acid Aminotransferase, subunit A, domain 2"/>
    <property type="match status" value="1"/>
</dbReference>
<dbReference type="Gene3D" id="3.30.470.10">
    <property type="match status" value="1"/>
</dbReference>
<keyword evidence="2" id="KW-0808">Transferase</keyword>
<comment type="caution">
    <text evidence="2">The sequence shown here is derived from an EMBL/GenBank/DDBJ whole genome shotgun (WGS) entry which is preliminary data.</text>
</comment>
<organism evidence="2 3">
    <name type="scientific">Brasilonema bromeliae SPC951</name>
    <dbReference type="NCBI Taxonomy" id="385972"/>
    <lineage>
        <taxon>Bacteria</taxon>
        <taxon>Bacillati</taxon>
        <taxon>Cyanobacteriota</taxon>
        <taxon>Cyanophyceae</taxon>
        <taxon>Nostocales</taxon>
        <taxon>Scytonemataceae</taxon>
        <taxon>Brasilonema</taxon>
        <taxon>Bromeliae group (in: Brasilonema)</taxon>
    </lineage>
</organism>
<protein>
    <submittedName>
        <fullName evidence="2">Amino acid aminotransferase</fullName>
    </submittedName>
</protein>
<dbReference type="PANTHER" id="PTHR42743:SF11">
    <property type="entry name" value="AMINODEOXYCHORISMATE LYASE"/>
    <property type="match status" value="1"/>
</dbReference>
<dbReference type="SUPFAM" id="SSF56752">
    <property type="entry name" value="D-aminoacid aminotransferase-like PLP-dependent enzymes"/>
    <property type="match status" value="1"/>
</dbReference>
<dbReference type="Pfam" id="PF01063">
    <property type="entry name" value="Aminotran_4"/>
    <property type="match status" value="1"/>
</dbReference>
<evidence type="ECO:0000313" key="3">
    <source>
        <dbReference type="Proteomes" id="UP000718564"/>
    </source>
</evidence>